<dbReference type="AlphaFoldDB" id="A0A561BRN7"/>
<dbReference type="OrthoDB" id="4774469at2"/>
<comment type="caution">
    <text evidence="2">The sequence shown here is derived from an EMBL/GenBank/DDBJ whole genome shotgun (WGS) entry which is preliminary data.</text>
</comment>
<dbReference type="RefSeq" id="WP_145806478.1">
    <property type="nucleotide sequence ID" value="NZ_VIVK01000001.1"/>
</dbReference>
<evidence type="ECO:0000313" key="2">
    <source>
        <dbReference type="EMBL" id="TWD81554.1"/>
    </source>
</evidence>
<reference evidence="2 3" key="1">
    <citation type="submission" date="2019-06" db="EMBL/GenBank/DDBJ databases">
        <title>Sequencing the genomes of 1000 actinobacteria strains.</title>
        <authorList>
            <person name="Klenk H.-P."/>
        </authorList>
    </citation>
    <scope>NUCLEOTIDE SEQUENCE [LARGE SCALE GENOMIC DNA]</scope>
    <source>
        <strain evidence="2 3">DSM 24683</strain>
    </source>
</reference>
<dbReference type="EMBL" id="VIVK01000001">
    <property type="protein sequence ID" value="TWD81554.1"/>
    <property type="molecule type" value="Genomic_DNA"/>
</dbReference>
<name>A0A561BRN7_9ACTN</name>
<keyword evidence="1" id="KW-1133">Transmembrane helix</keyword>
<dbReference type="InterPro" id="IPR019662">
    <property type="entry name" value="DUF2516"/>
</dbReference>
<dbReference type="Proteomes" id="UP000318380">
    <property type="component" value="Unassembled WGS sequence"/>
</dbReference>
<dbReference type="Pfam" id="PF10724">
    <property type="entry name" value="DUF2516"/>
    <property type="match status" value="1"/>
</dbReference>
<evidence type="ECO:0000313" key="3">
    <source>
        <dbReference type="Proteomes" id="UP000318380"/>
    </source>
</evidence>
<keyword evidence="1" id="KW-0812">Transmembrane</keyword>
<accession>A0A561BRN7</accession>
<keyword evidence="3" id="KW-1185">Reference proteome</keyword>
<evidence type="ECO:0000256" key="1">
    <source>
        <dbReference type="SAM" id="Phobius"/>
    </source>
</evidence>
<proteinExistence type="predicted"/>
<organism evidence="2 3">
    <name type="scientific">Kribbella amoyensis</name>
    <dbReference type="NCBI Taxonomy" id="996641"/>
    <lineage>
        <taxon>Bacteria</taxon>
        <taxon>Bacillati</taxon>
        <taxon>Actinomycetota</taxon>
        <taxon>Actinomycetes</taxon>
        <taxon>Propionibacteriales</taxon>
        <taxon>Kribbellaceae</taxon>
        <taxon>Kribbella</taxon>
    </lineage>
</organism>
<keyword evidence="1" id="KW-0472">Membrane</keyword>
<protein>
    <submittedName>
        <fullName evidence="2">Uncharacterized protein DUF2516</fullName>
    </submittedName>
</protein>
<feature type="transmembrane region" description="Helical" evidence="1">
    <location>
        <begin position="74"/>
        <end position="94"/>
    </location>
</feature>
<gene>
    <name evidence="2" type="ORF">FB561_2670</name>
</gene>
<sequence>MLPLATFPTLFPGFGNPFDVIWWVLLGLKLVALLDAAIRPRAVFLAADKLTKPGWVLILATFSLSHIFQSWLSLVGLFGIVAAGVYLVDARPALRAAAGRGRGGWGIRRRRGPRPL</sequence>